<protein>
    <submittedName>
        <fullName evidence="6">Heme ABC transporter ATP-binding protein</fullName>
    </submittedName>
</protein>
<dbReference type="Proteomes" id="UP001139011">
    <property type="component" value="Unassembled WGS sequence"/>
</dbReference>
<dbReference type="Pfam" id="PF01955">
    <property type="entry name" value="CbiZ"/>
    <property type="match status" value="1"/>
</dbReference>
<dbReference type="RefSeq" id="WP_248253821.1">
    <property type="nucleotide sequence ID" value="NZ_JAIWJX010000002.1"/>
</dbReference>
<dbReference type="AlphaFoldDB" id="A0A9X1XDB2"/>
<evidence type="ECO:0000256" key="2">
    <source>
        <dbReference type="ARBA" id="ARBA00022741"/>
    </source>
</evidence>
<evidence type="ECO:0000256" key="3">
    <source>
        <dbReference type="ARBA" id="ARBA00022840"/>
    </source>
</evidence>
<comment type="caution">
    <text evidence="6">The sequence shown here is derived from an EMBL/GenBank/DDBJ whole genome shotgun (WGS) entry which is preliminary data.</text>
</comment>
<evidence type="ECO:0000313" key="7">
    <source>
        <dbReference type="Proteomes" id="UP001139011"/>
    </source>
</evidence>
<dbReference type="Pfam" id="PF00005">
    <property type="entry name" value="ABC_tran"/>
    <property type="match status" value="1"/>
</dbReference>
<gene>
    <name evidence="6" type="ORF">LCY76_18375</name>
</gene>
<dbReference type="GO" id="GO:0005524">
    <property type="term" value="F:ATP binding"/>
    <property type="evidence" value="ECO:0007669"/>
    <property type="project" value="UniProtKB-KW"/>
</dbReference>
<dbReference type="Gene3D" id="3.40.50.300">
    <property type="entry name" value="P-loop containing nucleotide triphosphate hydrolases"/>
    <property type="match status" value="1"/>
</dbReference>
<accession>A0A9X1XDB2</accession>
<dbReference type="PROSITE" id="PS00211">
    <property type="entry name" value="ABC_TRANSPORTER_1"/>
    <property type="match status" value="1"/>
</dbReference>
<evidence type="ECO:0000313" key="6">
    <source>
        <dbReference type="EMBL" id="MCK6258543.1"/>
    </source>
</evidence>
<dbReference type="InterPro" id="IPR017871">
    <property type="entry name" value="ABC_transporter-like_CS"/>
</dbReference>
<feature type="domain" description="ABC transporter" evidence="5">
    <location>
        <begin position="2"/>
        <end position="239"/>
    </location>
</feature>
<dbReference type="NCBIfam" id="NF010068">
    <property type="entry name" value="PRK13548.1"/>
    <property type="match status" value="1"/>
</dbReference>
<name>A0A9X1XDB2_9BACL</name>
<evidence type="ECO:0000259" key="5">
    <source>
        <dbReference type="PROSITE" id="PS50893"/>
    </source>
</evidence>
<dbReference type="InterPro" id="IPR003593">
    <property type="entry name" value="AAA+_ATPase"/>
</dbReference>
<dbReference type="SUPFAM" id="SSF52540">
    <property type="entry name" value="P-loop containing nucleoside triphosphate hydrolases"/>
    <property type="match status" value="1"/>
</dbReference>
<keyword evidence="7" id="KW-1185">Reference proteome</keyword>
<dbReference type="EMBL" id="JAIWJX010000002">
    <property type="protein sequence ID" value="MCK6258543.1"/>
    <property type="molecule type" value="Genomic_DNA"/>
</dbReference>
<keyword evidence="2" id="KW-0547">Nucleotide-binding</keyword>
<dbReference type="InterPro" id="IPR027417">
    <property type="entry name" value="P-loop_NTPase"/>
</dbReference>
<dbReference type="SMART" id="SM00382">
    <property type="entry name" value="AAA"/>
    <property type="match status" value="1"/>
</dbReference>
<keyword evidence="3 6" id="KW-0067">ATP-binding</keyword>
<dbReference type="InterPro" id="IPR003439">
    <property type="entry name" value="ABC_transporter-like_ATP-bd"/>
</dbReference>
<proteinExistence type="predicted"/>
<dbReference type="InterPro" id="IPR002808">
    <property type="entry name" value="AdoCbi_amidolase"/>
</dbReference>
<dbReference type="GO" id="GO:0016887">
    <property type="term" value="F:ATP hydrolysis activity"/>
    <property type="evidence" value="ECO:0007669"/>
    <property type="project" value="InterPro"/>
</dbReference>
<dbReference type="FunFam" id="3.40.50.300:FF:000134">
    <property type="entry name" value="Iron-enterobactin ABC transporter ATP-binding protein"/>
    <property type="match status" value="1"/>
</dbReference>
<keyword evidence="4" id="KW-1278">Translocase</keyword>
<reference evidence="6" key="1">
    <citation type="submission" date="2021-09" db="EMBL/GenBank/DDBJ databases">
        <title>Genome analysis of Fictibacillus sp. KIGAM418 isolated from marine sediment.</title>
        <authorList>
            <person name="Seo M.-J."/>
            <person name="Cho E.-S."/>
            <person name="Hwang C.Y."/>
        </authorList>
    </citation>
    <scope>NUCLEOTIDE SEQUENCE</scope>
    <source>
        <strain evidence="6">KIGAM418</strain>
    </source>
</reference>
<dbReference type="PANTHER" id="PTHR42794:SF1">
    <property type="entry name" value="HEMIN IMPORT ATP-BINDING PROTEIN HMUV"/>
    <property type="match status" value="1"/>
</dbReference>
<evidence type="ECO:0000256" key="1">
    <source>
        <dbReference type="ARBA" id="ARBA00022448"/>
    </source>
</evidence>
<keyword evidence="1" id="KW-0813">Transport</keyword>
<dbReference type="PANTHER" id="PTHR42794">
    <property type="entry name" value="HEMIN IMPORT ATP-BINDING PROTEIN HMUV"/>
    <property type="match status" value="1"/>
</dbReference>
<sequence length="488" mass="53727">MIQIQQLTGGYDGKPVVKDLSFSIERGKITGIIGPNGSGKTTLMKMMNGMLSPQSGEVLIKGKPISSYSAKELAKIIAVLPQHAESSFDFTVHEVVALGRYPFYKGLLKQSTQKDEEMVQRSMEFTGVQHFAEKSIQSLSGGERQRVLLAKALAQEPEILLLDEPTNHLDLSYQMKLMDLLKDWVQGCQLTVVAILHDLNIASLYCDQVLLLDDGKEKAVGKPGDIMDSILLEGVYDTKLSRQEHPQKPKPLIALVPSEREEQKKIEDIELQTTSEAMVFRSPYFLKTMSSALIGGGFCWANTFVNRHVDKNYNYDDAHSEYEAYLHSLPVNPNETIGMMTAARLEDAGMVSIEKEGIKILAAATAGTSNAVDAAQSWQRKDDTVAIGTINIWLFIEGELTDEAFVQAMMTAIEAKSSALRDYGIKDPITGTIATGTSTDSLCIASTQEGERMRYAGTITPIGKAIGHTVYQTVGKAIENYRKRMAQT</sequence>
<organism evidence="6 7">
    <name type="scientific">Fictibacillus marinisediminis</name>
    <dbReference type="NCBI Taxonomy" id="2878389"/>
    <lineage>
        <taxon>Bacteria</taxon>
        <taxon>Bacillati</taxon>
        <taxon>Bacillota</taxon>
        <taxon>Bacilli</taxon>
        <taxon>Bacillales</taxon>
        <taxon>Fictibacillaceae</taxon>
        <taxon>Fictibacillus</taxon>
    </lineage>
</organism>
<evidence type="ECO:0000256" key="4">
    <source>
        <dbReference type="ARBA" id="ARBA00022967"/>
    </source>
</evidence>
<dbReference type="PROSITE" id="PS50893">
    <property type="entry name" value="ABC_TRANSPORTER_2"/>
    <property type="match status" value="1"/>
</dbReference>
<dbReference type="CDD" id="cd03214">
    <property type="entry name" value="ABC_Iron-Siderophores_B12_Hemin"/>
    <property type="match status" value="1"/>
</dbReference>